<dbReference type="PANTHER" id="PTHR43566:SF1">
    <property type="entry name" value="AAA+ ATPASE DOMAIN-CONTAINING PROTEIN"/>
    <property type="match status" value="1"/>
</dbReference>
<evidence type="ECO:0000259" key="1">
    <source>
        <dbReference type="SMART" id="SM00382"/>
    </source>
</evidence>
<feature type="domain" description="AAA+ ATPase" evidence="1">
    <location>
        <begin position="17"/>
        <end position="133"/>
    </location>
</feature>
<dbReference type="InterPro" id="IPR027417">
    <property type="entry name" value="P-loop_NTPase"/>
</dbReference>
<dbReference type="CDD" id="cd00009">
    <property type="entry name" value="AAA"/>
    <property type="match status" value="1"/>
</dbReference>
<organism evidence="2 3">
    <name type="scientific">Algoriphagus marincola HL-49</name>
    <dbReference type="NCBI Taxonomy" id="1305737"/>
    <lineage>
        <taxon>Bacteria</taxon>
        <taxon>Pseudomonadati</taxon>
        <taxon>Bacteroidota</taxon>
        <taxon>Cytophagia</taxon>
        <taxon>Cytophagales</taxon>
        <taxon>Cyclobacteriaceae</taxon>
        <taxon>Algoriphagus</taxon>
    </lineage>
</organism>
<reference evidence="2 3" key="1">
    <citation type="submission" date="2015-09" db="EMBL/GenBank/DDBJ databases">
        <title>Identification and resolution of microdiversity through metagenomic sequencing of parallel consortia.</title>
        <authorList>
            <person name="Nelson W.C."/>
            <person name="Romine M.F."/>
            <person name="Lindemann S.R."/>
        </authorList>
    </citation>
    <scope>NUCLEOTIDE SEQUENCE [LARGE SCALE GENOMIC DNA]</scope>
    <source>
        <strain evidence="2">HL-49</strain>
    </source>
</reference>
<dbReference type="InterPro" id="IPR041682">
    <property type="entry name" value="AAA_14"/>
</dbReference>
<comment type="caution">
    <text evidence="2">The sequence shown here is derived from an EMBL/GenBank/DDBJ whole genome shotgun (WGS) entry which is preliminary data.</text>
</comment>
<dbReference type="AlphaFoldDB" id="A0A0P7XEF3"/>
<dbReference type="EMBL" id="LJXT01000079">
    <property type="protein sequence ID" value="KPQ13799.1"/>
    <property type="molecule type" value="Genomic_DNA"/>
</dbReference>
<name>A0A0P7XEF3_9BACT</name>
<dbReference type="InterPro" id="IPR003593">
    <property type="entry name" value="AAA+_ATPase"/>
</dbReference>
<dbReference type="SUPFAM" id="SSF52540">
    <property type="entry name" value="P-loop containing nucleoside triphosphate hydrolases"/>
    <property type="match status" value="1"/>
</dbReference>
<evidence type="ECO:0000313" key="2">
    <source>
        <dbReference type="EMBL" id="KPQ13799.1"/>
    </source>
</evidence>
<dbReference type="Pfam" id="PF13173">
    <property type="entry name" value="AAA_14"/>
    <property type="match status" value="1"/>
</dbReference>
<dbReference type="PANTHER" id="PTHR43566">
    <property type="entry name" value="CONSERVED PROTEIN"/>
    <property type="match status" value="1"/>
</dbReference>
<protein>
    <submittedName>
        <fullName evidence="2">ATPase with DUF4143 domain</fullName>
    </submittedName>
</protein>
<dbReference type="InterPro" id="IPR025420">
    <property type="entry name" value="DUF4143"/>
</dbReference>
<dbReference type="PATRIC" id="fig|1305737.6.peg.3020"/>
<dbReference type="Pfam" id="PF13635">
    <property type="entry name" value="DUF4143"/>
    <property type="match status" value="1"/>
</dbReference>
<dbReference type="Proteomes" id="UP000050421">
    <property type="component" value="Unassembled WGS sequence"/>
</dbReference>
<evidence type="ECO:0000313" key="3">
    <source>
        <dbReference type="Proteomes" id="UP000050421"/>
    </source>
</evidence>
<proteinExistence type="predicted"/>
<dbReference type="SMART" id="SM00382">
    <property type="entry name" value="AAA"/>
    <property type="match status" value="1"/>
</dbReference>
<accession>A0A0P7XEF3</accession>
<dbReference type="eggNOG" id="COG1373">
    <property type="taxonomic scope" value="Bacteria"/>
</dbReference>
<dbReference type="OrthoDB" id="9778168at2"/>
<dbReference type="Gene3D" id="3.40.50.300">
    <property type="entry name" value="P-loop containing nucleotide triphosphate hydrolases"/>
    <property type="match status" value="1"/>
</dbReference>
<gene>
    <name evidence="2" type="ORF">HLUCCX10_12010</name>
</gene>
<sequence length="378" mass="43467">MHIDRKIFEKLFSKFGSGKATILLGPRQVGKTTLVKKLAETQGEFLYLNADEPSVISSLSRPSLPFLKAYLSNSKTVVIDEAQRIPDIGITLKLIIDNFQDLNLIVTGSSSLELANQIHEPLTGRKWEFQLFPFSWAELIQAFGFPHMISALEKHLVFGSYPEVVTNSGNEIEILKNLASSYLYKDLLNFQGIRKPELLHKILQALAWQMGSEVSMNELGRTVQADKNTVSNYLDLLEKAFIVFRLQPFSRNLRSEISSSRKYYFIDNGIRNSVIGNYSALGNRQDIGPIWENFLISERVKLLSYNGFHGKNYFWRLARGGEIDYIEEIDGQLYPFEFKWNPKAKVRTPKAFIENYKSAPVQVIHRENFMEWLSEYPY</sequence>